<dbReference type="EMBL" id="GBRH01158971">
    <property type="protein sequence ID" value="JAE38925.1"/>
    <property type="molecule type" value="Transcribed_RNA"/>
</dbReference>
<protein>
    <submittedName>
        <fullName evidence="1">Uncharacterized protein</fullName>
    </submittedName>
</protein>
<proteinExistence type="predicted"/>
<reference evidence="1" key="1">
    <citation type="submission" date="2014-09" db="EMBL/GenBank/DDBJ databases">
        <authorList>
            <person name="Magalhaes I.L.F."/>
            <person name="Oliveira U."/>
            <person name="Santos F.R."/>
            <person name="Vidigal T.H.D.A."/>
            <person name="Brescovit A.D."/>
            <person name="Santos A.J."/>
        </authorList>
    </citation>
    <scope>NUCLEOTIDE SEQUENCE</scope>
    <source>
        <tissue evidence="1">Shoot tissue taken approximately 20 cm above the soil surface</tissue>
    </source>
</reference>
<organism evidence="1">
    <name type="scientific">Arundo donax</name>
    <name type="common">Giant reed</name>
    <name type="synonym">Donax arundinaceus</name>
    <dbReference type="NCBI Taxonomy" id="35708"/>
    <lineage>
        <taxon>Eukaryota</taxon>
        <taxon>Viridiplantae</taxon>
        <taxon>Streptophyta</taxon>
        <taxon>Embryophyta</taxon>
        <taxon>Tracheophyta</taxon>
        <taxon>Spermatophyta</taxon>
        <taxon>Magnoliopsida</taxon>
        <taxon>Liliopsida</taxon>
        <taxon>Poales</taxon>
        <taxon>Poaceae</taxon>
        <taxon>PACMAD clade</taxon>
        <taxon>Arundinoideae</taxon>
        <taxon>Arundineae</taxon>
        <taxon>Arundo</taxon>
    </lineage>
</organism>
<reference evidence="1" key="2">
    <citation type="journal article" date="2015" name="Data Brief">
        <title>Shoot transcriptome of the giant reed, Arundo donax.</title>
        <authorList>
            <person name="Barrero R.A."/>
            <person name="Guerrero F.D."/>
            <person name="Moolhuijzen P."/>
            <person name="Goolsby J.A."/>
            <person name="Tidwell J."/>
            <person name="Bellgard S.E."/>
            <person name="Bellgard M.I."/>
        </authorList>
    </citation>
    <scope>NUCLEOTIDE SEQUENCE</scope>
    <source>
        <tissue evidence="1">Shoot tissue taken approximately 20 cm above the soil surface</tissue>
    </source>
</reference>
<sequence length="31" mass="3557">MIDLNFCLAKLHPAEHVIILNHCCHPYGIKL</sequence>
<dbReference type="AlphaFoldDB" id="A0A0A9HP37"/>
<name>A0A0A9HP37_ARUDO</name>
<evidence type="ECO:0000313" key="1">
    <source>
        <dbReference type="EMBL" id="JAE38925.1"/>
    </source>
</evidence>
<accession>A0A0A9HP37</accession>